<dbReference type="OrthoDB" id="8140134at2"/>
<evidence type="ECO:0008006" key="4">
    <source>
        <dbReference type="Google" id="ProtNLM"/>
    </source>
</evidence>
<dbReference type="Proteomes" id="UP000076625">
    <property type="component" value="Unassembled WGS sequence"/>
</dbReference>
<evidence type="ECO:0000313" key="2">
    <source>
        <dbReference type="EMBL" id="KZE27286.1"/>
    </source>
</evidence>
<accession>A0A165ENK3</accession>
<dbReference type="PROSITE" id="PS51257">
    <property type="entry name" value="PROKAR_LIPOPROTEIN"/>
    <property type="match status" value="1"/>
</dbReference>
<evidence type="ECO:0000313" key="3">
    <source>
        <dbReference type="Proteomes" id="UP000076625"/>
    </source>
</evidence>
<dbReference type="AlphaFoldDB" id="A0A165ENK3"/>
<sequence length="95" mass="10674">MRFPLVFAALFSLAACAAPAPDGRPPEHGYGAQLMSPQEQAEFRAKMQGARTVEEREKIRREHHEMMKERAKARGIVLPDEPPMKGMGPKGYYGY</sequence>
<reference evidence="3" key="1">
    <citation type="submission" date="2016-01" db="EMBL/GenBank/DDBJ databases">
        <title>Draft genome of Chromobacterium sp. F49.</title>
        <authorList>
            <person name="Hong K.W."/>
        </authorList>
    </citation>
    <scope>NUCLEOTIDE SEQUENCE [LARGE SCALE GENOMIC DNA]</scope>
    <source>
        <strain evidence="3">CN10</strain>
    </source>
</reference>
<keyword evidence="1" id="KW-0732">Signal</keyword>
<comment type="caution">
    <text evidence="2">The sequence shown here is derived from an EMBL/GenBank/DDBJ whole genome shotgun (WGS) entry which is preliminary data.</text>
</comment>
<feature type="signal peptide" evidence="1">
    <location>
        <begin position="1"/>
        <end position="17"/>
    </location>
</feature>
<dbReference type="RefSeq" id="WP_066614043.1">
    <property type="nucleotide sequence ID" value="NZ_LQQU01000045.1"/>
</dbReference>
<gene>
    <name evidence="2" type="ORF">AVW16_01690</name>
</gene>
<proteinExistence type="predicted"/>
<organism evidence="2 3">
    <name type="scientific">Crenobacter luteus</name>
    <dbReference type="NCBI Taxonomy" id="1452487"/>
    <lineage>
        <taxon>Bacteria</taxon>
        <taxon>Pseudomonadati</taxon>
        <taxon>Pseudomonadota</taxon>
        <taxon>Betaproteobacteria</taxon>
        <taxon>Neisseriales</taxon>
        <taxon>Neisseriaceae</taxon>
        <taxon>Crenobacter</taxon>
    </lineage>
</organism>
<protein>
    <recommendedName>
        <fullName evidence="4">Lipoprotein</fullName>
    </recommendedName>
</protein>
<dbReference type="EMBL" id="LQQU01000045">
    <property type="protein sequence ID" value="KZE27286.1"/>
    <property type="molecule type" value="Genomic_DNA"/>
</dbReference>
<keyword evidence="3" id="KW-1185">Reference proteome</keyword>
<feature type="chain" id="PRO_5007857269" description="Lipoprotein" evidence="1">
    <location>
        <begin position="18"/>
        <end position="95"/>
    </location>
</feature>
<name>A0A165ENK3_9NEIS</name>
<evidence type="ECO:0000256" key="1">
    <source>
        <dbReference type="SAM" id="SignalP"/>
    </source>
</evidence>